<organism evidence="1 2">
    <name type="scientific">Halopseudomonas formosensis</name>
    <dbReference type="NCBI Taxonomy" id="1002526"/>
    <lineage>
        <taxon>Bacteria</taxon>
        <taxon>Pseudomonadati</taxon>
        <taxon>Pseudomonadota</taxon>
        <taxon>Gammaproteobacteria</taxon>
        <taxon>Pseudomonadales</taxon>
        <taxon>Pseudomonadaceae</taxon>
        <taxon>Halopseudomonas</taxon>
    </lineage>
</organism>
<gene>
    <name evidence="1" type="ORF">SAMN05216578_10917</name>
</gene>
<proteinExistence type="predicted"/>
<name>A0A1I6BZ46_9GAMM</name>
<dbReference type="RefSeq" id="WP_268875199.1">
    <property type="nucleotide sequence ID" value="NZ_FOYD01000009.1"/>
</dbReference>
<protein>
    <submittedName>
        <fullName evidence="1">Uncharacterized protein</fullName>
    </submittedName>
</protein>
<reference evidence="1 2" key="1">
    <citation type="submission" date="2016-10" db="EMBL/GenBank/DDBJ databases">
        <authorList>
            <person name="de Groot N.N."/>
        </authorList>
    </citation>
    <scope>NUCLEOTIDE SEQUENCE [LARGE SCALE GENOMIC DNA]</scope>
    <source>
        <strain evidence="1 2">JCM 18415</strain>
    </source>
</reference>
<dbReference type="AlphaFoldDB" id="A0A1I6BZ46"/>
<accession>A0A1I6BZ46</accession>
<sequence>MPNNRNLLTRWLACAGVWIQDNPLTAQALVLAFTLALITLGPQL</sequence>
<evidence type="ECO:0000313" key="2">
    <source>
        <dbReference type="Proteomes" id="UP000242815"/>
    </source>
</evidence>
<dbReference type="EMBL" id="FOYD01000009">
    <property type="protein sequence ID" value="SFQ86147.1"/>
    <property type="molecule type" value="Genomic_DNA"/>
</dbReference>
<dbReference type="Proteomes" id="UP000242815">
    <property type="component" value="Unassembled WGS sequence"/>
</dbReference>
<evidence type="ECO:0000313" key="1">
    <source>
        <dbReference type="EMBL" id="SFQ86147.1"/>
    </source>
</evidence>